<proteinExistence type="predicted"/>
<evidence type="ECO:0000313" key="2">
    <source>
        <dbReference type="Proteomes" id="UP000271974"/>
    </source>
</evidence>
<dbReference type="InterPro" id="IPR009003">
    <property type="entry name" value="Peptidase_S1_PA"/>
</dbReference>
<organism evidence="1 2">
    <name type="scientific">Elysia chlorotica</name>
    <name type="common">Eastern emerald elysia</name>
    <name type="synonym">Sea slug</name>
    <dbReference type="NCBI Taxonomy" id="188477"/>
    <lineage>
        <taxon>Eukaryota</taxon>
        <taxon>Metazoa</taxon>
        <taxon>Spiralia</taxon>
        <taxon>Lophotrochozoa</taxon>
        <taxon>Mollusca</taxon>
        <taxon>Gastropoda</taxon>
        <taxon>Heterobranchia</taxon>
        <taxon>Euthyneura</taxon>
        <taxon>Panpulmonata</taxon>
        <taxon>Sacoglossa</taxon>
        <taxon>Placobranchoidea</taxon>
        <taxon>Plakobranchidae</taxon>
        <taxon>Elysia</taxon>
    </lineage>
</organism>
<sequence length="272" mass="30254">MSVEKFTTSHLQRLSTEIQRRNLRALLDLTVRVRLAWTSRDRPDEDVLSVLRGYPSHRLGSGIVRGVSRGGPSYKKQCPCETCGGKGSRNFWKFVIRTARHVVFNTEEAQKTEVDFFYDDENYQFDAFKTAKGLAVVWSKRDTDISDISCVTHDEVLGEKVTAAWRCLNESETRPSSQSELDLLPSCSGLPGYTALVFSHPHGQPKRVTLGDAVDREYPFVAYSAATCPGSSGAPVFLFRGSNYLPYYSPVHSGSCAASADQNGRLNNGNVW</sequence>
<reference evidence="1 2" key="1">
    <citation type="submission" date="2019-01" db="EMBL/GenBank/DDBJ databases">
        <title>A draft genome assembly of the solar-powered sea slug Elysia chlorotica.</title>
        <authorList>
            <person name="Cai H."/>
            <person name="Li Q."/>
            <person name="Fang X."/>
            <person name="Li J."/>
            <person name="Curtis N.E."/>
            <person name="Altenburger A."/>
            <person name="Shibata T."/>
            <person name="Feng M."/>
            <person name="Maeda T."/>
            <person name="Schwartz J.A."/>
            <person name="Shigenobu S."/>
            <person name="Lundholm N."/>
            <person name="Nishiyama T."/>
            <person name="Yang H."/>
            <person name="Hasebe M."/>
            <person name="Li S."/>
            <person name="Pierce S.K."/>
            <person name="Wang J."/>
        </authorList>
    </citation>
    <scope>NUCLEOTIDE SEQUENCE [LARGE SCALE GENOMIC DNA]</scope>
    <source>
        <strain evidence="1">EC2010</strain>
        <tissue evidence="1">Whole organism of an adult</tissue>
    </source>
</reference>
<protein>
    <recommendedName>
        <fullName evidence="3">Peptidase S1 domain-containing protein</fullName>
    </recommendedName>
</protein>
<keyword evidence="2" id="KW-1185">Reference proteome</keyword>
<comment type="caution">
    <text evidence="1">The sequence shown here is derived from an EMBL/GenBank/DDBJ whole genome shotgun (WGS) entry which is preliminary data.</text>
</comment>
<dbReference type="Proteomes" id="UP000271974">
    <property type="component" value="Unassembled WGS sequence"/>
</dbReference>
<gene>
    <name evidence="1" type="ORF">EGW08_016049</name>
</gene>
<dbReference type="SUPFAM" id="SSF50494">
    <property type="entry name" value="Trypsin-like serine proteases"/>
    <property type="match status" value="1"/>
</dbReference>
<evidence type="ECO:0000313" key="1">
    <source>
        <dbReference type="EMBL" id="RUS76205.1"/>
    </source>
</evidence>
<evidence type="ECO:0008006" key="3">
    <source>
        <dbReference type="Google" id="ProtNLM"/>
    </source>
</evidence>
<accession>A0A433T3R8</accession>
<dbReference type="EMBL" id="RQTK01000681">
    <property type="protein sequence ID" value="RUS76205.1"/>
    <property type="molecule type" value="Genomic_DNA"/>
</dbReference>
<name>A0A433T3R8_ELYCH</name>
<dbReference type="InterPro" id="IPR043504">
    <property type="entry name" value="Peptidase_S1_PA_chymotrypsin"/>
</dbReference>
<dbReference type="AlphaFoldDB" id="A0A433T3R8"/>
<dbReference type="Gene3D" id="2.40.10.10">
    <property type="entry name" value="Trypsin-like serine proteases"/>
    <property type="match status" value="2"/>
</dbReference>